<organism evidence="1 2">
    <name type="scientific">Coprinellus micaceus</name>
    <name type="common">Glistening ink-cap mushroom</name>
    <name type="synonym">Coprinus micaceus</name>
    <dbReference type="NCBI Taxonomy" id="71717"/>
    <lineage>
        <taxon>Eukaryota</taxon>
        <taxon>Fungi</taxon>
        <taxon>Dikarya</taxon>
        <taxon>Basidiomycota</taxon>
        <taxon>Agaricomycotina</taxon>
        <taxon>Agaricomycetes</taxon>
        <taxon>Agaricomycetidae</taxon>
        <taxon>Agaricales</taxon>
        <taxon>Agaricineae</taxon>
        <taxon>Psathyrellaceae</taxon>
        <taxon>Coprinellus</taxon>
    </lineage>
</organism>
<evidence type="ECO:0000313" key="1">
    <source>
        <dbReference type="EMBL" id="TEB22195.1"/>
    </source>
</evidence>
<evidence type="ECO:0000313" key="2">
    <source>
        <dbReference type="Proteomes" id="UP000298030"/>
    </source>
</evidence>
<comment type="caution">
    <text evidence="1">The sequence shown here is derived from an EMBL/GenBank/DDBJ whole genome shotgun (WGS) entry which is preliminary data.</text>
</comment>
<gene>
    <name evidence="1" type="ORF">FA13DRAFT_1716222</name>
</gene>
<sequence>MADTVLQTLQQLYLCESIAESDAPYLCDYFADCHAHLCEYIADCHAVKYSSASRPPFDMRCISASTSPIGKRRVALASAHRRHGSGEPTHRHIGDGPDEIPVLALPEALQELYLCEYTADWQAHASQPYVMLPSNGAMGGVSPCCYRRHRPNAYLREPNGCTEHNYASPTVLHIVCVVSSESREWQLSDELLRQQLTAATRLLTECARHYSVDNAYGNAHSHVSDSALVGALQLCECETNPASAA</sequence>
<dbReference type="EMBL" id="QPFP01000095">
    <property type="protein sequence ID" value="TEB22195.1"/>
    <property type="molecule type" value="Genomic_DNA"/>
</dbReference>
<dbReference type="AlphaFoldDB" id="A0A4Y7SK49"/>
<reference evidence="1 2" key="1">
    <citation type="journal article" date="2019" name="Nat. Ecol. Evol.">
        <title>Megaphylogeny resolves global patterns of mushroom evolution.</title>
        <authorList>
            <person name="Varga T."/>
            <person name="Krizsan K."/>
            <person name="Foldi C."/>
            <person name="Dima B."/>
            <person name="Sanchez-Garcia M."/>
            <person name="Sanchez-Ramirez S."/>
            <person name="Szollosi G.J."/>
            <person name="Szarkandi J.G."/>
            <person name="Papp V."/>
            <person name="Albert L."/>
            <person name="Andreopoulos W."/>
            <person name="Angelini C."/>
            <person name="Antonin V."/>
            <person name="Barry K.W."/>
            <person name="Bougher N.L."/>
            <person name="Buchanan P."/>
            <person name="Buyck B."/>
            <person name="Bense V."/>
            <person name="Catcheside P."/>
            <person name="Chovatia M."/>
            <person name="Cooper J."/>
            <person name="Damon W."/>
            <person name="Desjardin D."/>
            <person name="Finy P."/>
            <person name="Geml J."/>
            <person name="Haridas S."/>
            <person name="Hughes K."/>
            <person name="Justo A."/>
            <person name="Karasinski D."/>
            <person name="Kautmanova I."/>
            <person name="Kiss B."/>
            <person name="Kocsube S."/>
            <person name="Kotiranta H."/>
            <person name="LaButti K.M."/>
            <person name="Lechner B.E."/>
            <person name="Liimatainen K."/>
            <person name="Lipzen A."/>
            <person name="Lukacs Z."/>
            <person name="Mihaltcheva S."/>
            <person name="Morgado L.N."/>
            <person name="Niskanen T."/>
            <person name="Noordeloos M.E."/>
            <person name="Ohm R.A."/>
            <person name="Ortiz-Santana B."/>
            <person name="Ovrebo C."/>
            <person name="Racz N."/>
            <person name="Riley R."/>
            <person name="Savchenko A."/>
            <person name="Shiryaev A."/>
            <person name="Soop K."/>
            <person name="Spirin V."/>
            <person name="Szebenyi C."/>
            <person name="Tomsovsky M."/>
            <person name="Tulloss R.E."/>
            <person name="Uehling J."/>
            <person name="Grigoriev I.V."/>
            <person name="Vagvolgyi C."/>
            <person name="Papp T."/>
            <person name="Martin F.M."/>
            <person name="Miettinen O."/>
            <person name="Hibbett D.S."/>
            <person name="Nagy L.G."/>
        </authorList>
    </citation>
    <scope>NUCLEOTIDE SEQUENCE [LARGE SCALE GENOMIC DNA]</scope>
    <source>
        <strain evidence="1 2">FP101781</strain>
    </source>
</reference>
<keyword evidence="2" id="KW-1185">Reference proteome</keyword>
<dbReference type="Proteomes" id="UP000298030">
    <property type="component" value="Unassembled WGS sequence"/>
</dbReference>
<accession>A0A4Y7SK49</accession>
<proteinExistence type="predicted"/>
<name>A0A4Y7SK49_COPMI</name>
<protein>
    <submittedName>
        <fullName evidence="1">Uncharacterized protein</fullName>
    </submittedName>
</protein>